<dbReference type="SMART" id="SM00015">
    <property type="entry name" value="IQ"/>
    <property type="match status" value="2"/>
</dbReference>
<feature type="region of interest" description="Disordered" evidence="4">
    <location>
        <begin position="36"/>
        <end position="63"/>
    </location>
</feature>
<dbReference type="Gene3D" id="1.20.5.190">
    <property type="match status" value="1"/>
</dbReference>
<feature type="compositionally biased region" description="Basic and acidic residues" evidence="4">
    <location>
        <begin position="105"/>
        <end position="116"/>
    </location>
</feature>
<name>A0A2P6P799_ROSCH</name>
<dbReference type="Pfam" id="PF00612">
    <property type="entry name" value="IQ"/>
    <property type="match status" value="1"/>
</dbReference>
<feature type="domain" description="DUF4005" evidence="5">
    <location>
        <begin position="420"/>
        <end position="505"/>
    </location>
</feature>
<dbReference type="Gramene" id="PRQ17811">
    <property type="protein sequence ID" value="PRQ17811"/>
    <property type="gene ID" value="RchiOBHm_Chr7g0199041"/>
</dbReference>
<dbReference type="InterPro" id="IPR025064">
    <property type="entry name" value="DUF4005"/>
</dbReference>
<dbReference type="PROSITE" id="PS50096">
    <property type="entry name" value="IQ"/>
    <property type="match status" value="2"/>
</dbReference>
<keyword evidence="1" id="KW-0112">Calmodulin-binding</keyword>
<keyword evidence="7" id="KW-1185">Reference proteome</keyword>
<reference evidence="6 7" key="1">
    <citation type="journal article" date="2018" name="Nat. Genet.">
        <title>The Rosa genome provides new insights in the design of modern roses.</title>
        <authorList>
            <person name="Bendahmane M."/>
        </authorList>
    </citation>
    <scope>NUCLEOTIDE SEQUENCE [LARGE SCALE GENOMIC DNA]</scope>
    <source>
        <strain evidence="7">cv. Old Blush</strain>
    </source>
</reference>
<dbReference type="Proteomes" id="UP000238479">
    <property type="component" value="Chromosome 7"/>
</dbReference>
<dbReference type="OrthoDB" id="1686972at2759"/>
<evidence type="ECO:0000259" key="5">
    <source>
        <dbReference type="Pfam" id="PF13178"/>
    </source>
</evidence>
<dbReference type="AlphaFoldDB" id="A0A2P6P799"/>
<accession>A0A2P6P799</accession>
<evidence type="ECO:0000313" key="6">
    <source>
        <dbReference type="EMBL" id="PRQ17811.1"/>
    </source>
</evidence>
<feature type="compositionally biased region" description="Low complexity" evidence="4">
    <location>
        <begin position="40"/>
        <end position="55"/>
    </location>
</feature>
<evidence type="ECO:0000256" key="1">
    <source>
        <dbReference type="ARBA" id="ARBA00022860"/>
    </source>
</evidence>
<dbReference type="GO" id="GO:0005516">
    <property type="term" value="F:calmodulin binding"/>
    <property type="evidence" value="ECO:0007669"/>
    <property type="project" value="UniProtKB-KW"/>
</dbReference>
<dbReference type="STRING" id="74649.A0A2P6P799"/>
<feature type="region of interest" description="Disordered" evidence="4">
    <location>
        <begin position="254"/>
        <end position="344"/>
    </location>
</feature>
<evidence type="ECO:0000313" key="7">
    <source>
        <dbReference type="Proteomes" id="UP000238479"/>
    </source>
</evidence>
<comment type="subunit">
    <text evidence="3">Binds to multiple calmodulin (CaM) in the presence of Ca(2+) and CaM-like proteins.</text>
</comment>
<evidence type="ECO:0000256" key="3">
    <source>
        <dbReference type="ARBA" id="ARBA00024378"/>
    </source>
</evidence>
<feature type="compositionally biased region" description="Basic and acidic residues" evidence="4">
    <location>
        <begin position="313"/>
        <end position="325"/>
    </location>
</feature>
<dbReference type="Pfam" id="PF13178">
    <property type="entry name" value="DUF4005"/>
    <property type="match status" value="1"/>
</dbReference>
<evidence type="ECO:0000256" key="4">
    <source>
        <dbReference type="SAM" id="MobiDB-lite"/>
    </source>
</evidence>
<feature type="region of interest" description="Disordered" evidence="4">
    <location>
        <begin position="105"/>
        <end position="127"/>
    </location>
</feature>
<dbReference type="PANTHER" id="PTHR32295">
    <property type="entry name" value="IQ-DOMAIN 5-RELATED"/>
    <property type="match status" value="1"/>
</dbReference>
<dbReference type="EMBL" id="PDCK01000045">
    <property type="protein sequence ID" value="PRQ17811.1"/>
    <property type="molecule type" value="Genomic_DNA"/>
</dbReference>
<feature type="compositionally biased region" description="Basic and acidic residues" evidence="4">
    <location>
        <begin position="282"/>
        <end position="298"/>
    </location>
</feature>
<feature type="region of interest" description="Disordered" evidence="4">
    <location>
        <begin position="420"/>
        <end position="448"/>
    </location>
</feature>
<dbReference type="OMA" id="NNSPQFY"/>
<evidence type="ECO:0000256" key="2">
    <source>
        <dbReference type="ARBA" id="ARBA00024341"/>
    </source>
</evidence>
<proteinExistence type="inferred from homology"/>
<gene>
    <name evidence="6" type="ORF">RchiOBHm_Chr7g0199041</name>
</gene>
<comment type="caution">
    <text evidence="6">The sequence shown here is derived from an EMBL/GenBank/DDBJ whole genome shotgun (WGS) entry which is preliminary data.</text>
</comment>
<sequence>MKISTVHIPSLLLLTPSNISPLLPLSLRNSKCLPIPKLKPTPSNSNNSHLTTTNPDLPPSQMGKASRWFRSVLGLKKSHNNSSPCPKPPSTKRRWIFVKSYREKDHPHNHNHHQTDPADESSSANDVADPNKHAIAVAAATAAVAEAAVAAAQAAAAVVRLTSSGRCPNNNNNNNPAAYASGGGGGSVGIREELAAVKIQAAFRGCLARRALRALKGLVRLQALVRGHIERKKWAKRYQRFQAILRAQARARSGRTQISEFSHSHSSSQSSQIHQPGPATPEKFEHGLRSRSTKHEHSSILGRNSSRSNGRIIGDHDRAHSERSWEQPGSAVKNGTPEDEKNDRVLEIDTGKPHIAAKRRNLFHSTHLTSDQYSHSFTTSKDSTTHQTLPSPSSCEVQSLTPLKFSRDLEEDAFCTANNSPQFYSATSSRGGNSKKSPFTPTKSDGSKSYLSGYSDYPNYMACTQSSKAKLRSLSAPKQRPQYERSSSAKRYSVHGFGESRSNAQRSSALHSNFTNKAYPGSGRLDKLGMPVGYRY</sequence>
<dbReference type="CDD" id="cd23767">
    <property type="entry name" value="IQCD"/>
    <property type="match status" value="1"/>
</dbReference>
<protein>
    <submittedName>
        <fullName evidence="6">Putative IQ motif, EF-hand binding protein</fullName>
    </submittedName>
</protein>
<dbReference type="InterPro" id="IPR000048">
    <property type="entry name" value="IQ_motif_EF-hand-BS"/>
</dbReference>
<feature type="region of interest" description="Disordered" evidence="4">
    <location>
        <begin position="372"/>
        <end position="395"/>
    </location>
</feature>
<organism evidence="6 7">
    <name type="scientific">Rosa chinensis</name>
    <name type="common">China rose</name>
    <dbReference type="NCBI Taxonomy" id="74649"/>
    <lineage>
        <taxon>Eukaryota</taxon>
        <taxon>Viridiplantae</taxon>
        <taxon>Streptophyta</taxon>
        <taxon>Embryophyta</taxon>
        <taxon>Tracheophyta</taxon>
        <taxon>Spermatophyta</taxon>
        <taxon>Magnoliopsida</taxon>
        <taxon>eudicotyledons</taxon>
        <taxon>Gunneridae</taxon>
        <taxon>Pentapetalae</taxon>
        <taxon>rosids</taxon>
        <taxon>fabids</taxon>
        <taxon>Rosales</taxon>
        <taxon>Rosaceae</taxon>
        <taxon>Rosoideae</taxon>
        <taxon>Rosoideae incertae sedis</taxon>
        <taxon>Rosa</taxon>
    </lineage>
</organism>
<comment type="similarity">
    <text evidence="2">Belongs to the IQD family.</text>
</comment>
<dbReference type="PANTHER" id="PTHR32295:SF11">
    <property type="entry name" value="PROTEIN IQ-DOMAIN 22"/>
    <property type="match status" value="1"/>
</dbReference>
<feature type="region of interest" description="Disordered" evidence="4">
    <location>
        <begin position="469"/>
        <end position="508"/>
    </location>
</feature>
<feature type="compositionally biased region" description="Low complexity" evidence="4">
    <location>
        <begin position="264"/>
        <end position="275"/>
    </location>
</feature>